<dbReference type="OrthoDB" id="415411at2759"/>
<evidence type="ECO:0000313" key="3">
    <source>
        <dbReference type="Proteomes" id="UP000738325"/>
    </source>
</evidence>
<dbReference type="PANTHER" id="PTHR10151:SF120">
    <property type="entry name" value="BIS(5'-ADENOSYL)-TRIPHOSPHATASE"/>
    <property type="match status" value="1"/>
</dbReference>
<name>A0A9P6RMM4_9FUNG</name>
<keyword evidence="3" id="KW-1185">Reference proteome</keyword>
<dbReference type="InterPro" id="IPR002591">
    <property type="entry name" value="Phosphodiest/P_Trfase"/>
</dbReference>
<dbReference type="AlphaFoldDB" id="A0A9P6RMM4"/>
<dbReference type="Pfam" id="PF01663">
    <property type="entry name" value="Phosphodiest"/>
    <property type="match status" value="1"/>
</dbReference>
<accession>A0A9P6RMM4</accession>
<dbReference type="CDD" id="cd16018">
    <property type="entry name" value="Enpp"/>
    <property type="match status" value="1"/>
</dbReference>
<dbReference type="GO" id="GO:0047429">
    <property type="term" value="F:nucleoside triphosphate diphosphatase activity"/>
    <property type="evidence" value="ECO:0007669"/>
    <property type="project" value="TreeGrafter"/>
</dbReference>
<reference evidence="2" key="1">
    <citation type="journal article" date="2020" name="Fungal Divers.">
        <title>Resolving the Mortierellaceae phylogeny through synthesis of multi-gene phylogenetics and phylogenomics.</title>
        <authorList>
            <person name="Vandepol N."/>
            <person name="Liber J."/>
            <person name="Desiro A."/>
            <person name="Na H."/>
            <person name="Kennedy M."/>
            <person name="Barry K."/>
            <person name="Grigoriev I.V."/>
            <person name="Miller A.N."/>
            <person name="O'Donnell K."/>
            <person name="Stajich J.E."/>
            <person name="Bonito G."/>
        </authorList>
    </citation>
    <scope>NUCLEOTIDE SEQUENCE</scope>
    <source>
        <strain evidence="2">REB-010B</strain>
    </source>
</reference>
<dbReference type="GO" id="GO:0009141">
    <property type="term" value="P:nucleoside triphosphate metabolic process"/>
    <property type="evidence" value="ECO:0007669"/>
    <property type="project" value="TreeGrafter"/>
</dbReference>
<dbReference type="PANTHER" id="PTHR10151">
    <property type="entry name" value="ECTONUCLEOTIDE PYROPHOSPHATASE/PHOSPHODIESTERASE"/>
    <property type="match status" value="1"/>
</dbReference>
<feature type="region of interest" description="Disordered" evidence="1">
    <location>
        <begin position="1"/>
        <end position="39"/>
    </location>
</feature>
<dbReference type="GO" id="GO:0017111">
    <property type="term" value="F:ribonucleoside triphosphate phosphatase activity"/>
    <property type="evidence" value="ECO:0007669"/>
    <property type="project" value="TreeGrafter"/>
</dbReference>
<dbReference type="InterPro" id="IPR017850">
    <property type="entry name" value="Alkaline_phosphatase_core_sf"/>
</dbReference>
<evidence type="ECO:0000256" key="1">
    <source>
        <dbReference type="SAM" id="MobiDB-lite"/>
    </source>
</evidence>
<comment type="caution">
    <text evidence="2">The sequence shown here is derived from an EMBL/GenBank/DDBJ whole genome shotgun (WGS) entry which is preliminary data.</text>
</comment>
<sequence>MMLPVSKTLGREANGTRSGLERPKGRTSFLRTPGTPDLEDSLINTKRRKDNKVWWRRERASKMACDPRITQPIPLAPRVLSNGTHEFDPTVIVLSFDGLRADYLKRGLTPNILSIGANGVAAEYMQPSFPTLTFPNHYSMSTGLYPSSHGIVANMFYDPVLNEDFNYKIPEKSWDPKWWGGEPIWETAVHQKQRSGVIMWPGGESLRPVRPTYHVRYRTGVSVLEKMETLLAWLDKPREERPTVMTVYISEVDSTGHDFGPYGKKTQKALGEVDSAVGVLLDGLRARGGLDKVVNLVLVSDHGMSYVSTAKCIYYDDYIDTSDLILEESLQPHLSIRTKDPQRMLEIYHTLKEVQERDHLPFKVYRRDEIPERYNYRDNERIAPVVVLADPGFVMTRRDMGLAVAGAHGWDNEMEDMRAIFMASGPSFPNFGPEKLRPFENVELYEIIARTVGLQVKEGATDGVHNGYVAQPC</sequence>
<organism evidence="2 3">
    <name type="scientific">Dissophora globulifera</name>
    <dbReference type="NCBI Taxonomy" id="979702"/>
    <lineage>
        <taxon>Eukaryota</taxon>
        <taxon>Fungi</taxon>
        <taxon>Fungi incertae sedis</taxon>
        <taxon>Mucoromycota</taxon>
        <taxon>Mortierellomycotina</taxon>
        <taxon>Mortierellomycetes</taxon>
        <taxon>Mortierellales</taxon>
        <taxon>Mortierellaceae</taxon>
        <taxon>Dissophora</taxon>
    </lineage>
</organism>
<proteinExistence type="predicted"/>
<dbReference type="EMBL" id="JAAAIP010000274">
    <property type="protein sequence ID" value="KAG0320647.1"/>
    <property type="molecule type" value="Genomic_DNA"/>
</dbReference>
<gene>
    <name evidence="2" type="ORF">BGZ99_004393</name>
</gene>
<dbReference type="Gene3D" id="3.40.720.10">
    <property type="entry name" value="Alkaline Phosphatase, subunit A"/>
    <property type="match status" value="1"/>
</dbReference>
<evidence type="ECO:0000313" key="2">
    <source>
        <dbReference type="EMBL" id="KAG0320647.1"/>
    </source>
</evidence>
<dbReference type="Proteomes" id="UP000738325">
    <property type="component" value="Unassembled WGS sequence"/>
</dbReference>
<protein>
    <submittedName>
        <fullName evidence="2">Uncharacterized protein</fullName>
    </submittedName>
</protein>
<dbReference type="Gene3D" id="3.30.1360.180">
    <property type="match status" value="1"/>
</dbReference>
<dbReference type="SUPFAM" id="SSF53649">
    <property type="entry name" value="Alkaline phosphatase-like"/>
    <property type="match status" value="1"/>
</dbReference>